<accession>A0A1W2AJK4</accession>
<proteinExistence type="predicted"/>
<keyword evidence="2" id="KW-1185">Reference proteome</keyword>
<dbReference type="RefSeq" id="WP_084287212.1">
    <property type="nucleotide sequence ID" value="NZ_FWYB01000001.1"/>
</dbReference>
<evidence type="ECO:0000313" key="2">
    <source>
        <dbReference type="Proteomes" id="UP000192678"/>
    </source>
</evidence>
<dbReference type="OrthoDB" id="9828382at2"/>
<reference evidence="1 2" key="1">
    <citation type="submission" date="2017-04" db="EMBL/GenBank/DDBJ databases">
        <authorList>
            <person name="Afonso C.L."/>
            <person name="Miller P.J."/>
            <person name="Scott M.A."/>
            <person name="Spackman E."/>
            <person name="Goraichik I."/>
            <person name="Dimitrov K.M."/>
            <person name="Suarez D.L."/>
            <person name="Swayne D.E."/>
        </authorList>
    </citation>
    <scope>NUCLEOTIDE SEQUENCE [LARGE SCALE GENOMIC DNA]</scope>
    <source>
        <strain evidence="1 2">DSM 19625</strain>
    </source>
</reference>
<evidence type="ECO:0000313" key="1">
    <source>
        <dbReference type="EMBL" id="SMC60621.1"/>
    </source>
</evidence>
<name>A0A1W2AJK4_9SPHI</name>
<sequence length="507" mass="59662">MTQKKQNNYELLRVYRKAHETSALILKDFIDEYAGMEEVFTNLGYGEALYFKDVISIKSFRTRFRKSLYEECLSMDYLYFSPILIDTISRYYEGKEKTSSTLLGLALKNTLNFIWAGSYNNQGKDSRSYTSLKRIVSKSILYITLEQIIKMWEQQDLVQVSISNTGVIDSEIFWKLSTHFSLQGRHEYKVLNDAKKYIWENDQIDDVLEEIVMGIIKPKEAFKDSFLADIPPSQTSFWLKLWALRRILLISIQRNNLFSQDHEGLCLIPKSGMITHSRIPATEIQEAIYNCFWRKDWHREAIMKEHDILQRLIVERPCIRIRDVDNLFATSVFLLMDAINYCLESYIHKNDALYEKHFTKPFETQVLELLSKYGFSSGEVSEKGVWKNNIEDILFENKEKMPGQIDILALDSNKKQALLIDCKLIHFPKSANVLRNLTAKFDDRDTDGFHKKLEKKRRWLKGCDLMRDIEIINVHITNIYIPIFDSKKVVIPYSQLKDFLEKNYELL</sequence>
<dbReference type="AlphaFoldDB" id="A0A1W2AJK4"/>
<gene>
    <name evidence="1" type="ORF">SAMN04488101_101652</name>
</gene>
<dbReference type="Proteomes" id="UP000192678">
    <property type="component" value="Unassembled WGS sequence"/>
</dbReference>
<dbReference type="STRING" id="475255.SAMN04488101_101652"/>
<organism evidence="1 2">
    <name type="scientific">Pedobacter nyackensis</name>
    <dbReference type="NCBI Taxonomy" id="475255"/>
    <lineage>
        <taxon>Bacteria</taxon>
        <taxon>Pseudomonadati</taxon>
        <taxon>Bacteroidota</taxon>
        <taxon>Sphingobacteriia</taxon>
        <taxon>Sphingobacteriales</taxon>
        <taxon>Sphingobacteriaceae</taxon>
        <taxon>Pedobacter</taxon>
    </lineage>
</organism>
<dbReference type="EMBL" id="FWYB01000001">
    <property type="protein sequence ID" value="SMC60621.1"/>
    <property type="molecule type" value="Genomic_DNA"/>
</dbReference>
<protein>
    <submittedName>
        <fullName evidence="1">Uncharacterized protein</fullName>
    </submittedName>
</protein>